<gene>
    <name evidence="2" type="ORF">N0B31_04420</name>
</gene>
<sequence>MSPELAHPRAVALVRTLLLVVGVVVTGVVLAVTTWVLMLVTLLGGLASVLSSDPVVGPVLGLLAFTLLTAGLVVGVVVTGVRRGRDWVVRRDEVPTPVEVVKHRYVAGELDEPGLERELEAVLDDRRAPTDQPRVVRVARRVRHVGRVGGGRSRELDVEARR</sequence>
<evidence type="ECO:0000313" key="2">
    <source>
        <dbReference type="EMBL" id="UWM55531.1"/>
    </source>
</evidence>
<evidence type="ECO:0000313" key="3">
    <source>
        <dbReference type="Proteomes" id="UP001057580"/>
    </source>
</evidence>
<keyword evidence="1" id="KW-1133">Transmembrane helix</keyword>
<dbReference type="KEGG" id="ssai:N0B31_04420"/>
<organism evidence="2 3">
    <name type="scientific">Salinirubellus salinus</name>
    <dbReference type="NCBI Taxonomy" id="1364945"/>
    <lineage>
        <taxon>Archaea</taxon>
        <taxon>Methanobacteriati</taxon>
        <taxon>Methanobacteriota</taxon>
        <taxon>Stenosarchaea group</taxon>
        <taxon>Halobacteria</taxon>
        <taxon>Halobacteriales</taxon>
        <taxon>Natronomonadaceae</taxon>
        <taxon>Salinirubellus</taxon>
    </lineage>
</organism>
<dbReference type="Proteomes" id="UP001057580">
    <property type="component" value="Chromosome"/>
</dbReference>
<dbReference type="EMBL" id="CP104003">
    <property type="protein sequence ID" value="UWM55531.1"/>
    <property type="molecule type" value="Genomic_DNA"/>
</dbReference>
<keyword evidence="1" id="KW-0812">Transmembrane</keyword>
<feature type="transmembrane region" description="Helical" evidence="1">
    <location>
        <begin position="59"/>
        <end position="81"/>
    </location>
</feature>
<keyword evidence="3" id="KW-1185">Reference proteome</keyword>
<dbReference type="GeneID" id="74941640"/>
<dbReference type="RefSeq" id="WP_260594631.1">
    <property type="nucleotide sequence ID" value="NZ_CP104003.1"/>
</dbReference>
<feature type="transmembrane region" description="Helical" evidence="1">
    <location>
        <begin position="12"/>
        <end position="39"/>
    </location>
</feature>
<evidence type="ECO:0000256" key="1">
    <source>
        <dbReference type="SAM" id="Phobius"/>
    </source>
</evidence>
<dbReference type="AlphaFoldDB" id="A0A9E7U940"/>
<accession>A0A9E7U940</accession>
<proteinExistence type="predicted"/>
<reference evidence="2" key="1">
    <citation type="submission" date="2022-09" db="EMBL/GenBank/DDBJ databases">
        <title>Diverse halophilic archaea isolated from saline environments.</title>
        <authorList>
            <person name="Cui H.-L."/>
        </authorList>
    </citation>
    <scope>NUCLEOTIDE SEQUENCE</scope>
    <source>
        <strain evidence="2">ZS-35-S2</strain>
    </source>
</reference>
<name>A0A9E7U940_9EURY</name>
<protein>
    <recommendedName>
        <fullName evidence="4">SHOCT domain-containing protein</fullName>
    </recommendedName>
</protein>
<keyword evidence="1" id="KW-0472">Membrane</keyword>
<evidence type="ECO:0008006" key="4">
    <source>
        <dbReference type="Google" id="ProtNLM"/>
    </source>
</evidence>